<organism evidence="11 12">
    <name type="scientific">Alkaliphilus peptidifermentans DSM 18978</name>
    <dbReference type="NCBI Taxonomy" id="1120976"/>
    <lineage>
        <taxon>Bacteria</taxon>
        <taxon>Bacillati</taxon>
        <taxon>Bacillota</taxon>
        <taxon>Clostridia</taxon>
        <taxon>Peptostreptococcales</taxon>
        <taxon>Natronincolaceae</taxon>
        <taxon>Alkaliphilus</taxon>
    </lineage>
</organism>
<dbReference type="RefSeq" id="WP_091539811.1">
    <property type="nucleotide sequence ID" value="NZ_FMUS01000003.1"/>
</dbReference>
<dbReference type="EMBL" id="FMUS01000003">
    <property type="protein sequence ID" value="SCX99751.1"/>
    <property type="molecule type" value="Genomic_DNA"/>
</dbReference>
<evidence type="ECO:0000259" key="10">
    <source>
        <dbReference type="Pfam" id="PF04290"/>
    </source>
</evidence>
<evidence type="ECO:0000256" key="7">
    <source>
        <dbReference type="ARBA" id="ARBA00023136"/>
    </source>
</evidence>
<comment type="subcellular location">
    <subcellularLocation>
        <location evidence="1">Cell inner membrane</location>
        <topology evidence="1">Multi-pass membrane protein</topology>
    </subcellularLocation>
</comment>
<dbReference type="OrthoDB" id="45144at2"/>
<evidence type="ECO:0000256" key="9">
    <source>
        <dbReference type="SAM" id="Phobius"/>
    </source>
</evidence>
<feature type="transmembrane region" description="Helical" evidence="9">
    <location>
        <begin position="86"/>
        <end position="108"/>
    </location>
</feature>
<keyword evidence="7 9" id="KW-0472">Membrane</keyword>
<dbReference type="GO" id="GO:0005886">
    <property type="term" value="C:plasma membrane"/>
    <property type="evidence" value="ECO:0007669"/>
    <property type="project" value="UniProtKB-SubCell"/>
</dbReference>
<reference evidence="11 12" key="1">
    <citation type="submission" date="2016-10" db="EMBL/GenBank/DDBJ databases">
        <authorList>
            <person name="de Groot N.N."/>
        </authorList>
    </citation>
    <scope>NUCLEOTIDE SEQUENCE [LARGE SCALE GENOMIC DNA]</scope>
    <source>
        <strain evidence="11 12">DSM 18978</strain>
    </source>
</reference>
<evidence type="ECO:0000313" key="12">
    <source>
        <dbReference type="Proteomes" id="UP000198636"/>
    </source>
</evidence>
<keyword evidence="4" id="KW-0997">Cell inner membrane</keyword>
<dbReference type="STRING" id="1120976.SAMN03080606_00608"/>
<dbReference type="PANTHER" id="PTHR35011">
    <property type="entry name" value="2,3-DIKETO-L-GULONATE TRAP TRANSPORTER SMALL PERMEASE PROTEIN YIAM"/>
    <property type="match status" value="1"/>
</dbReference>
<evidence type="ECO:0000256" key="8">
    <source>
        <dbReference type="ARBA" id="ARBA00038436"/>
    </source>
</evidence>
<gene>
    <name evidence="11" type="ORF">SAMN03080606_00608</name>
</gene>
<keyword evidence="2" id="KW-0813">Transport</keyword>
<feature type="transmembrane region" description="Helical" evidence="9">
    <location>
        <begin position="128"/>
        <end position="146"/>
    </location>
</feature>
<sequence length="156" mass="17714">MNKFKKIMNNLLSYLTAFLLIVMTALVLWQVFTRYILNNPSVFTEELVRIILIWSSFLGASYAFGTRQHMALVFFKEKSKGLKKKAIYVFIDVMILGFAILVLIKGGYQLASGVMGIKTPILGISRGLIYMIAPFSGIIITIYQLMNIKEDIEMVD</sequence>
<proteinExistence type="inferred from homology"/>
<keyword evidence="6 9" id="KW-1133">Transmembrane helix</keyword>
<dbReference type="PANTHER" id="PTHR35011:SF2">
    <property type="entry name" value="2,3-DIKETO-L-GULONATE TRAP TRANSPORTER SMALL PERMEASE PROTEIN YIAM"/>
    <property type="match status" value="1"/>
</dbReference>
<evidence type="ECO:0000256" key="1">
    <source>
        <dbReference type="ARBA" id="ARBA00004429"/>
    </source>
</evidence>
<dbReference type="AlphaFoldDB" id="A0A1G5CBN6"/>
<dbReference type="InterPro" id="IPR007387">
    <property type="entry name" value="TRAP_DctQ"/>
</dbReference>
<dbReference type="GO" id="GO:0022857">
    <property type="term" value="F:transmembrane transporter activity"/>
    <property type="evidence" value="ECO:0007669"/>
    <property type="project" value="TreeGrafter"/>
</dbReference>
<feature type="transmembrane region" description="Helical" evidence="9">
    <location>
        <begin position="47"/>
        <end position="65"/>
    </location>
</feature>
<protein>
    <submittedName>
        <fullName evidence="11">TRAP-type C4-dicarboxylate transport system, small permease component</fullName>
    </submittedName>
</protein>
<evidence type="ECO:0000256" key="3">
    <source>
        <dbReference type="ARBA" id="ARBA00022475"/>
    </source>
</evidence>
<dbReference type="Pfam" id="PF04290">
    <property type="entry name" value="DctQ"/>
    <property type="match status" value="1"/>
</dbReference>
<dbReference type="InterPro" id="IPR055348">
    <property type="entry name" value="DctQ"/>
</dbReference>
<comment type="similarity">
    <text evidence="8">Belongs to the TRAP transporter small permease family.</text>
</comment>
<evidence type="ECO:0000256" key="6">
    <source>
        <dbReference type="ARBA" id="ARBA00022989"/>
    </source>
</evidence>
<name>A0A1G5CBN6_9FIRM</name>
<keyword evidence="5 9" id="KW-0812">Transmembrane</keyword>
<evidence type="ECO:0000256" key="5">
    <source>
        <dbReference type="ARBA" id="ARBA00022692"/>
    </source>
</evidence>
<dbReference type="GO" id="GO:0015740">
    <property type="term" value="P:C4-dicarboxylate transport"/>
    <property type="evidence" value="ECO:0007669"/>
    <property type="project" value="TreeGrafter"/>
</dbReference>
<accession>A0A1G5CBN6</accession>
<keyword evidence="12" id="KW-1185">Reference proteome</keyword>
<feature type="domain" description="Tripartite ATP-independent periplasmic transporters DctQ component" evidence="10">
    <location>
        <begin position="23"/>
        <end position="152"/>
    </location>
</feature>
<keyword evidence="3" id="KW-1003">Cell membrane</keyword>
<evidence type="ECO:0000313" key="11">
    <source>
        <dbReference type="EMBL" id="SCX99751.1"/>
    </source>
</evidence>
<evidence type="ECO:0000256" key="2">
    <source>
        <dbReference type="ARBA" id="ARBA00022448"/>
    </source>
</evidence>
<feature type="transmembrane region" description="Helical" evidence="9">
    <location>
        <begin position="12"/>
        <end position="32"/>
    </location>
</feature>
<evidence type="ECO:0000256" key="4">
    <source>
        <dbReference type="ARBA" id="ARBA00022519"/>
    </source>
</evidence>
<dbReference type="Proteomes" id="UP000198636">
    <property type="component" value="Unassembled WGS sequence"/>
</dbReference>